<dbReference type="EMBL" id="JAAGAX010000010">
    <property type="protein sequence ID" value="KAF2302269.1"/>
    <property type="molecule type" value="Genomic_DNA"/>
</dbReference>
<accession>A0A6A6LRL5</accession>
<dbReference type="Gene3D" id="3.40.50.300">
    <property type="entry name" value="P-loop containing nucleotide triphosphate hydrolases"/>
    <property type="match status" value="1"/>
</dbReference>
<dbReference type="FunFam" id="3.40.50.300:FF:001091">
    <property type="entry name" value="Probable disease resistance protein At1g61300"/>
    <property type="match status" value="1"/>
</dbReference>
<evidence type="ECO:0000313" key="4">
    <source>
        <dbReference type="EMBL" id="KAF2302269.1"/>
    </source>
</evidence>
<dbReference type="Pfam" id="PF00931">
    <property type="entry name" value="NB-ARC"/>
    <property type="match status" value="1"/>
</dbReference>
<comment type="caution">
    <text evidence="4">The sequence shown here is derived from an EMBL/GenBank/DDBJ whole genome shotgun (WGS) entry which is preliminary data.</text>
</comment>
<gene>
    <name evidence="4" type="ORF">GH714_033940</name>
</gene>
<evidence type="ECO:0000313" key="5">
    <source>
        <dbReference type="Proteomes" id="UP000467840"/>
    </source>
</evidence>
<dbReference type="Gene3D" id="3.80.10.10">
    <property type="entry name" value="Ribonuclease Inhibitor"/>
    <property type="match status" value="1"/>
</dbReference>
<proteinExistence type="predicted"/>
<dbReference type="FunFam" id="1.10.10.10:FF:000322">
    <property type="entry name" value="Probable disease resistance protein At1g63360"/>
    <property type="match status" value="1"/>
</dbReference>
<keyword evidence="1" id="KW-0677">Repeat</keyword>
<evidence type="ECO:0000256" key="2">
    <source>
        <dbReference type="ARBA" id="ARBA00022821"/>
    </source>
</evidence>
<dbReference type="InterPro" id="IPR055414">
    <property type="entry name" value="LRR_R13L4/SHOC2-like"/>
</dbReference>
<keyword evidence="2" id="KW-0611">Plant defense</keyword>
<dbReference type="SMART" id="SM00382">
    <property type="entry name" value="AAA"/>
    <property type="match status" value="1"/>
</dbReference>
<dbReference type="Gene3D" id="1.10.8.430">
    <property type="entry name" value="Helical domain of apoptotic protease-activating factors"/>
    <property type="match status" value="1"/>
</dbReference>
<dbReference type="InterPro" id="IPR027417">
    <property type="entry name" value="P-loop_NTPase"/>
</dbReference>
<dbReference type="Pfam" id="PF23559">
    <property type="entry name" value="WHD_DRP"/>
    <property type="match status" value="1"/>
</dbReference>
<dbReference type="PROSITE" id="PS51450">
    <property type="entry name" value="LRR"/>
    <property type="match status" value="1"/>
</dbReference>
<dbReference type="InterPro" id="IPR044974">
    <property type="entry name" value="Disease_R_plants"/>
</dbReference>
<dbReference type="InterPro" id="IPR042197">
    <property type="entry name" value="Apaf_helical"/>
</dbReference>
<dbReference type="InterPro" id="IPR003593">
    <property type="entry name" value="AAA+_ATPase"/>
</dbReference>
<dbReference type="Gene3D" id="1.10.10.10">
    <property type="entry name" value="Winged helix-like DNA-binding domain superfamily/Winged helix DNA-binding domain"/>
    <property type="match status" value="1"/>
</dbReference>
<dbReference type="SUPFAM" id="SSF52540">
    <property type="entry name" value="P-loop containing nucleoside triphosphate hydrolases"/>
    <property type="match status" value="1"/>
</dbReference>
<dbReference type="PRINTS" id="PR00364">
    <property type="entry name" value="DISEASERSIST"/>
</dbReference>
<evidence type="ECO:0000256" key="1">
    <source>
        <dbReference type="ARBA" id="ARBA00022737"/>
    </source>
</evidence>
<dbReference type="SUPFAM" id="SSF52047">
    <property type="entry name" value="RNI-like"/>
    <property type="match status" value="1"/>
</dbReference>
<dbReference type="InterPro" id="IPR002182">
    <property type="entry name" value="NB-ARC"/>
</dbReference>
<name>A0A6A6LRL5_HEVBR</name>
<dbReference type="InterPro" id="IPR032675">
    <property type="entry name" value="LRR_dom_sf"/>
</dbReference>
<dbReference type="PANTHER" id="PTHR23155">
    <property type="entry name" value="DISEASE RESISTANCE PROTEIN RP"/>
    <property type="match status" value="1"/>
</dbReference>
<dbReference type="AlphaFoldDB" id="A0A6A6LRL5"/>
<dbReference type="InterPro" id="IPR036388">
    <property type="entry name" value="WH-like_DNA-bd_sf"/>
</dbReference>
<protein>
    <recommendedName>
        <fullName evidence="3">AAA+ ATPase domain-containing protein</fullName>
    </recommendedName>
</protein>
<dbReference type="Proteomes" id="UP000467840">
    <property type="component" value="Chromosome 4"/>
</dbReference>
<sequence>MDNPSSKSFPQKFFFRLQTGKKIRDIIIRMKEIDETLVKHLKVHGGSTHEEVHTDQHIETSSSQSDDIVGLQMDVKKIKDWIFCPDYKLQKIGIVGMGGLGKTTIAKEIFNDNDVCQHFQKRIWVSISQRFIVEEILRSILQQSGEQIAKQSLEKPRQMLQIIISLLRAKTCLIILDDMWETGLKWWMNFFSVLPDYACKGSCIIITTRDKDVASAIEVDKIHQPNVLNKSESWLLFSKHAFSRKKEDSVPIENFEKLGKEIVDKCEGHPLAIKTIGASLGSTDSLDEWKKICKKFSVPSITEENCVVMTSLQLSYKALPPHLRQCLLCFSIFPEDFEIPAQKLVHWWVGDGLIQGIKSKNPTELAFEHLSQLVSRCLVEAVERRGFDGRVNKCKMHDLVRDLTLMMAQEEKLSTFDSKGIQKLNEYSPWLGFTSEMDAQSLNRNTKLRALLQVTGSQPPMNLVSLHSLRALDLSDNKFDKITLNRLLSWISSLKRLAYLNLSRLSQLQQISGLKLIRQANRRSCQLLELEGLTELRVLRMSLSNNSEITEKECGVLSKLKKLKLLAIDFDSEGMEGTTMQKMLDPLLPPPHLKKLYLRAYNHEKLPRWVSPEMLPNLEYLCIEEGRLVDICLSETTWKLEGLCLRLLPHLKMDWSKLRDAMPLLCYAEVSFCNQVVNFPLPTGVWRRNQQ</sequence>
<dbReference type="GO" id="GO:0098542">
    <property type="term" value="P:defense response to other organism"/>
    <property type="evidence" value="ECO:0007669"/>
    <property type="project" value="TreeGrafter"/>
</dbReference>
<dbReference type="InterPro" id="IPR001611">
    <property type="entry name" value="Leu-rich_rpt"/>
</dbReference>
<feature type="domain" description="AAA+ ATPase" evidence="3">
    <location>
        <begin position="88"/>
        <end position="232"/>
    </location>
</feature>
<dbReference type="InterPro" id="IPR058922">
    <property type="entry name" value="WHD_DRP"/>
</dbReference>
<reference evidence="4 5" key="1">
    <citation type="journal article" date="2020" name="Mol. Plant">
        <title>The Chromosome-Based Rubber Tree Genome Provides New Insights into Spurge Genome Evolution and Rubber Biosynthesis.</title>
        <authorList>
            <person name="Liu J."/>
            <person name="Shi C."/>
            <person name="Shi C.C."/>
            <person name="Li W."/>
            <person name="Zhang Q.J."/>
            <person name="Zhang Y."/>
            <person name="Li K."/>
            <person name="Lu H.F."/>
            <person name="Shi C."/>
            <person name="Zhu S.T."/>
            <person name="Xiao Z.Y."/>
            <person name="Nan H."/>
            <person name="Yue Y."/>
            <person name="Zhu X.G."/>
            <person name="Wu Y."/>
            <person name="Hong X.N."/>
            <person name="Fan G.Y."/>
            <person name="Tong Y."/>
            <person name="Zhang D."/>
            <person name="Mao C.L."/>
            <person name="Liu Y.L."/>
            <person name="Hao S.J."/>
            <person name="Liu W.Q."/>
            <person name="Lv M.Q."/>
            <person name="Zhang H.B."/>
            <person name="Liu Y."/>
            <person name="Hu-Tang G.R."/>
            <person name="Wang J.P."/>
            <person name="Wang J.H."/>
            <person name="Sun Y.H."/>
            <person name="Ni S.B."/>
            <person name="Chen W.B."/>
            <person name="Zhang X.C."/>
            <person name="Jiao Y.N."/>
            <person name="Eichler E.E."/>
            <person name="Li G.H."/>
            <person name="Liu X."/>
            <person name="Gao L.Z."/>
        </authorList>
    </citation>
    <scope>NUCLEOTIDE SEQUENCE [LARGE SCALE GENOMIC DNA]</scope>
    <source>
        <strain evidence="5">cv. GT1</strain>
        <tissue evidence="4">Leaf</tissue>
    </source>
</reference>
<evidence type="ECO:0000259" key="3">
    <source>
        <dbReference type="SMART" id="SM00382"/>
    </source>
</evidence>
<keyword evidence="5" id="KW-1185">Reference proteome</keyword>
<dbReference type="Pfam" id="PF23598">
    <property type="entry name" value="LRR_14"/>
    <property type="match status" value="1"/>
</dbReference>
<organism evidence="4 5">
    <name type="scientific">Hevea brasiliensis</name>
    <name type="common">Para rubber tree</name>
    <name type="synonym">Siphonia brasiliensis</name>
    <dbReference type="NCBI Taxonomy" id="3981"/>
    <lineage>
        <taxon>Eukaryota</taxon>
        <taxon>Viridiplantae</taxon>
        <taxon>Streptophyta</taxon>
        <taxon>Embryophyta</taxon>
        <taxon>Tracheophyta</taxon>
        <taxon>Spermatophyta</taxon>
        <taxon>Magnoliopsida</taxon>
        <taxon>eudicotyledons</taxon>
        <taxon>Gunneridae</taxon>
        <taxon>Pentapetalae</taxon>
        <taxon>rosids</taxon>
        <taxon>fabids</taxon>
        <taxon>Malpighiales</taxon>
        <taxon>Euphorbiaceae</taxon>
        <taxon>Crotonoideae</taxon>
        <taxon>Micrandreae</taxon>
        <taxon>Hevea</taxon>
    </lineage>
</organism>
<dbReference type="PANTHER" id="PTHR23155:SF759">
    <property type="entry name" value="AAA+ ATPASE DOMAIN-CONTAINING PROTEIN"/>
    <property type="match status" value="1"/>
</dbReference>
<dbReference type="GO" id="GO:0043531">
    <property type="term" value="F:ADP binding"/>
    <property type="evidence" value="ECO:0007669"/>
    <property type="project" value="InterPro"/>
</dbReference>